<name>A0A7R9EUV8_9NEOP</name>
<gene>
    <name evidence="2" type="ORF">TBIB3V08_LOCUS3955</name>
</gene>
<accession>A0A7R9EUV8</accession>
<dbReference type="InterPro" id="IPR041466">
    <property type="entry name" value="Dynein_AAA5_ext"/>
</dbReference>
<proteinExistence type="predicted"/>
<dbReference type="Pfam" id="PF17852">
    <property type="entry name" value="Dynein_AAA_lid"/>
    <property type="match status" value="1"/>
</dbReference>
<dbReference type="EMBL" id="OD565329">
    <property type="protein sequence ID" value="CAD7441489.1"/>
    <property type="molecule type" value="Genomic_DNA"/>
</dbReference>
<sequence>MKERGNDLGGRYVTTWIENRSIQSEKSNLVILFDKYIPPCLENLRVRFKKITAVAEISHIQMLCHLLHCLLTPVNTPPGTSDTPQEHVTIHRYIRHSTGTSDTPQVHVTIHRYIRHSTGTSDTPQEHVTIHRYIRHSTGTCDNTQVHPTLHRNM</sequence>
<evidence type="ECO:0000259" key="1">
    <source>
        <dbReference type="Pfam" id="PF17852"/>
    </source>
</evidence>
<dbReference type="AlphaFoldDB" id="A0A7R9EUV8"/>
<reference evidence="2" key="1">
    <citation type="submission" date="2020-11" db="EMBL/GenBank/DDBJ databases">
        <authorList>
            <person name="Tran Van P."/>
        </authorList>
    </citation>
    <scope>NUCLEOTIDE SEQUENCE</scope>
</reference>
<organism evidence="2">
    <name type="scientific">Timema bartmani</name>
    <dbReference type="NCBI Taxonomy" id="61472"/>
    <lineage>
        <taxon>Eukaryota</taxon>
        <taxon>Metazoa</taxon>
        <taxon>Ecdysozoa</taxon>
        <taxon>Arthropoda</taxon>
        <taxon>Hexapoda</taxon>
        <taxon>Insecta</taxon>
        <taxon>Pterygota</taxon>
        <taxon>Neoptera</taxon>
        <taxon>Polyneoptera</taxon>
        <taxon>Phasmatodea</taxon>
        <taxon>Timematodea</taxon>
        <taxon>Timematoidea</taxon>
        <taxon>Timematidae</taxon>
        <taxon>Timema</taxon>
    </lineage>
</organism>
<feature type="domain" description="Dynein heavy chain AAA 5 extension" evidence="1">
    <location>
        <begin position="32"/>
        <end position="89"/>
    </location>
</feature>
<protein>
    <recommendedName>
        <fullName evidence="1">Dynein heavy chain AAA 5 extension domain-containing protein</fullName>
    </recommendedName>
</protein>
<evidence type="ECO:0000313" key="2">
    <source>
        <dbReference type="EMBL" id="CAD7441489.1"/>
    </source>
</evidence>